<keyword evidence="3" id="KW-0540">Nuclease</keyword>
<dbReference type="SUPFAM" id="SSF53098">
    <property type="entry name" value="Ribonuclease H-like"/>
    <property type="match status" value="1"/>
</dbReference>
<keyword evidence="6" id="KW-0695">RNA-directed DNA polymerase</keyword>
<evidence type="ECO:0000256" key="1">
    <source>
        <dbReference type="ARBA" id="ARBA00022679"/>
    </source>
</evidence>
<dbReference type="GO" id="GO:0003676">
    <property type="term" value="F:nucleic acid binding"/>
    <property type="evidence" value="ECO:0007669"/>
    <property type="project" value="InterPro"/>
</dbReference>
<dbReference type="GO" id="GO:0004519">
    <property type="term" value="F:endonuclease activity"/>
    <property type="evidence" value="ECO:0007669"/>
    <property type="project" value="UniProtKB-KW"/>
</dbReference>
<dbReference type="EMBL" id="JAINDJ010000002">
    <property type="protein sequence ID" value="KAG9458303.1"/>
    <property type="molecule type" value="Genomic_DNA"/>
</dbReference>
<gene>
    <name evidence="8" type="ORF">H6P81_002811</name>
</gene>
<comment type="caution">
    <text evidence="8">The sequence shown here is derived from an EMBL/GenBank/DDBJ whole genome shotgun (WGS) entry which is preliminary data.</text>
</comment>
<keyword evidence="1" id="KW-0808">Transferase</keyword>
<dbReference type="InterPro" id="IPR036397">
    <property type="entry name" value="RNaseH_sf"/>
</dbReference>
<dbReference type="InterPro" id="IPR043128">
    <property type="entry name" value="Rev_trsase/Diguanyl_cyclase"/>
</dbReference>
<dbReference type="GO" id="GO:0016787">
    <property type="term" value="F:hydrolase activity"/>
    <property type="evidence" value="ECO:0007669"/>
    <property type="project" value="UniProtKB-KW"/>
</dbReference>
<dbReference type="SUPFAM" id="SSF56672">
    <property type="entry name" value="DNA/RNA polymerases"/>
    <property type="match status" value="1"/>
</dbReference>
<dbReference type="CDD" id="cd09274">
    <property type="entry name" value="RNase_HI_RT_Ty3"/>
    <property type="match status" value="1"/>
</dbReference>
<evidence type="ECO:0000313" key="9">
    <source>
        <dbReference type="Proteomes" id="UP000825729"/>
    </source>
</evidence>
<dbReference type="Gene3D" id="3.30.70.270">
    <property type="match status" value="1"/>
</dbReference>
<evidence type="ECO:0000256" key="2">
    <source>
        <dbReference type="ARBA" id="ARBA00022695"/>
    </source>
</evidence>
<evidence type="ECO:0000256" key="3">
    <source>
        <dbReference type="ARBA" id="ARBA00022722"/>
    </source>
</evidence>
<dbReference type="PROSITE" id="PS50994">
    <property type="entry name" value="INTEGRASE"/>
    <property type="match status" value="1"/>
</dbReference>
<dbReference type="PANTHER" id="PTHR37984:SF5">
    <property type="entry name" value="PROTEIN NYNRIN-LIKE"/>
    <property type="match status" value="1"/>
</dbReference>
<dbReference type="Pfam" id="PF17917">
    <property type="entry name" value="RT_RNaseH"/>
    <property type="match status" value="1"/>
</dbReference>
<keyword evidence="4" id="KW-0255">Endonuclease</keyword>
<reference evidence="8 9" key="1">
    <citation type="submission" date="2021-07" db="EMBL/GenBank/DDBJ databases">
        <title>The Aristolochia fimbriata genome: insights into angiosperm evolution, floral development and chemical biosynthesis.</title>
        <authorList>
            <person name="Jiao Y."/>
        </authorList>
    </citation>
    <scope>NUCLEOTIDE SEQUENCE [LARGE SCALE GENOMIC DNA]</scope>
    <source>
        <strain evidence="8">IBCAS-2021</strain>
        <tissue evidence="8">Leaf</tissue>
    </source>
</reference>
<organism evidence="8 9">
    <name type="scientific">Aristolochia fimbriata</name>
    <name type="common">White veined hardy Dutchman's pipe vine</name>
    <dbReference type="NCBI Taxonomy" id="158543"/>
    <lineage>
        <taxon>Eukaryota</taxon>
        <taxon>Viridiplantae</taxon>
        <taxon>Streptophyta</taxon>
        <taxon>Embryophyta</taxon>
        <taxon>Tracheophyta</taxon>
        <taxon>Spermatophyta</taxon>
        <taxon>Magnoliopsida</taxon>
        <taxon>Magnoliidae</taxon>
        <taxon>Piperales</taxon>
        <taxon>Aristolochiaceae</taxon>
        <taxon>Aristolochia</taxon>
    </lineage>
</organism>
<dbReference type="InterPro" id="IPR050951">
    <property type="entry name" value="Retrovirus_Pol_polyprotein"/>
</dbReference>
<accession>A0AAV7FB24</accession>
<dbReference type="Gene3D" id="3.30.420.10">
    <property type="entry name" value="Ribonuclease H-like superfamily/Ribonuclease H"/>
    <property type="match status" value="1"/>
</dbReference>
<evidence type="ECO:0000256" key="6">
    <source>
        <dbReference type="ARBA" id="ARBA00022918"/>
    </source>
</evidence>
<keyword evidence="2" id="KW-0548">Nucleotidyltransferase</keyword>
<dbReference type="Proteomes" id="UP000825729">
    <property type="component" value="Unassembled WGS sequence"/>
</dbReference>
<dbReference type="GO" id="GO:0003964">
    <property type="term" value="F:RNA-directed DNA polymerase activity"/>
    <property type="evidence" value="ECO:0007669"/>
    <property type="project" value="UniProtKB-KW"/>
</dbReference>
<dbReference type="GO" id="GO:0015074">
    <property type="term" value="P:DNA integration"/>
    <property type="evidence" value="ECO:0007669"/>
    <property type="project" value="InterPro"/>
</dbReference>
<sequence length="505" mass="58407">MLIEVMSKHKKAIGWSLSDIEGISPTMCTHRILMEDNYKPNSQPQRRLNPTLQAVVKKDVIKLLDAGIIYPISDRSWHLELVLKTCEEKKLVLNWEKCHFMEREGIVLGHKISEKGIEVDKAKIEVIEKLPPPTSVKGAALGQRKEKVFYTISYASHTLTGPQLNYTTTEKELMAVVFAFEKFRSYLIGSKVIVWTDHAALRYLFAKKDSKPRLIRWILPLQEFDIEIKDKKGKYFKGTMVCSKWVPKHFTYQQRKKLMAESKHYYWEDPFLYKICLDQVIKRCVKEEEAPLILNHCHDKEVGGHHSANRTATKGINFMGPFPPSFGYEYILVAVDYVTRWVEAIATRTNDAKVVIEFLKKNIFCRFGTPRAIISDGGKHFCNSSFKNLLNKYGVTHKVATPYHAQTSGQVEVSNRELKRILEKTVSTSRRDWKTKLDDALWAYRTAFKTPIGMTPYRLVYGKIKMDWSLFNGESVKIRGSGNKKSKRPIHLHCEWPKAEKIHLP</sequence>
<feature type="domain" description="Integrase catalytic" evidence="7">
    <location>
        <begin position="287"/>
        <end position="464"/>
    </location>
</feature>
<evidence type="ECO:0000256" key="5">
    <source>
        <dbReference type="ARBA" id="ARBA00022801"/>
    </source>
</evidence>
<evidence type="ECO:0000259" key="7">
    <source>
        <dbReference type="PROSITE" id="PS50994"/>
    </source>
</evidence>
<evidence type="ECO:0000256" key="4">
    <source>
        <dbReference type="ARBA" id="ARBA00022759"/>
    </source>
</evidence>
<dbReference type="PANTHER" id="PTHR37984">
    <property type="entry name" value="PROTEIN CBG26694"/>
    <property type="match status" value="1"/>
</dbReference>
<dbReference type="AlphaFoldDB" id="A0AAV7FB24"/>
<name>A0AAV7FB24_ARIFI</name>
<protein>
    <recommendedName>
        <fullName evidence="7">Integrase catalytic domain-containing protein</fullName>
    </recommendedName>
</protein>
<evidence type="ECO:0000313" key="8">
    <source>
        <dbReference type="EMBL" id="KAG9458303.1"/>
    </source>
</evidence>
<dbReference type="InterPro" id="IPR041373">
    <property type="entry name" value="RT_RNaseH"/>
</dbReference>
<dbReference type="InterPro" id="IPR043502">
    <property type="entry name" value="DNA/RNA_pol_sf"/>
</dbReference>
<keyword evidence="5" id="KW-0378">Hydrolase</keyword>
<proteinExistence type="predicted"/>
<keyword evidence="9" id="KW-1185">Reference proteome</keyword>
<dbReference type="InterPro" id="IPR001584">
    <property type="entry name" value="Integrase_cat-core"/>
</dbReference>
<dbReference type="Pfam" id="PF00665">
    <property type="entry name" value="rve"/>
    <property type="match status" value="1"/>
</dbReference>
<dbReference type="InterPro" id="IPR012337">
    <property type="entry name" value="RNaseH-like_sf"/>
</dbReference>